<evidence type="ECO:0000313" key="2">
    <source>
        <dbReference type="Proteomes" id="UP000218160"/>
    </source>
</evidence>
<keyword evidence="2" id="KW-1185">Reference proteome</keyword>
<evidence type="ECO:0000313" key="1">
    <source>
        <dbReference type="EMBL" id="ATF09577.1"/>
    </source>
</evidence>
<dbReference type="KEGG" id="elux:BTN50_1079"/>
<gene>
    <name evidence="1" type="ORF">BTN50_1079</name>
</gene>
<evidence type="ECO:0008006" key="3">
    <source>
        <dbReference type="Google" id="ProtNLM"/>
    </source>
</evidence>
<reference evidence="2" key="1">
    <citation type="submission" date="2017-04" db="EMBL/GenBank/DDBJ databases">
        <title>Genome evolution of the luminous symbionts of deep sea anglerfish.</title>
        <authorList>
            <person name="Hendry T.A."/>
        </authorList>
    </citation>
    <scope>NUCLEOTIDE SEQUENCE [LARGE SCALE GENOMIC DNA]</scope>
</reference>
<accession>A0A291B9C0</accession>
<name>A0A291B9C0_9GAMM</name>
<dbReference type="EMBL" id="CP020660">
    <property type="protein sequence ID" value="ATF09577.1"/>
    <property type="molecule type" value="Genomic_DNA"/>
</dbReference>
<protein>
    <recommendedName>
        <fullName evidence="3">Mobile element protein</fullName>
    </recommendedName>
</protein>
<proteinExistence type="predicted"/>
<organism evidence="1 2">
    <name type="scientific">Candidatus Enterovibrio altilux</name>
    <dbReference type="NCBI Taxonomy" id="1927128"/>
    <lineage>
        <taxon>Bacteria</taxon>
        <taxon>Pseudomonadati</taxon>
        <taxon>Pseudomonadota</taxon>
        <taxon>Gammaproteobacteria</taxon>
        <taxon>Vibrionales</taxon>
        <taxon>Vibrionaceae</taxon>
        <taxon>Enterovibrio</taxon>
    </lineage>
</organism>
<sequence>MIWRDYNTQIRKTYAMIEALNKLAGLGIRKIKPIKAHTITLYHKLKN</sequence>
<dbReference type="Proteomes" id="UP000218160">
    <property type="component" value="Chromosome 1"/>
</dbReference>
<dbReference type="AlphaFoldDB" id="A0A291B9C0"/>